<keyword evidence="3" id="KW-1185">Reference proteome</keyword>
<dbReference type="InterPro" id="IPR052739">
    <property type="entry name" value="FAAH2"/>
</dbReference>
<dbReference type="Gene3D" id="3.90.1300.10">
    <property type="entry name" value="Amidase signature (AS) domain"/>
    <property type="match status" value="1"/>
</dbReference>
<dbReference type="InterPro" id="IPR023631">
    <property type="entry name" value="Amidase_dom"/>
</dbReference>
<feature type="domain" description="Amidase" evidence="1">
    <location>
        <begin position="27"/>
        <end position="471"/>
    </location>
</feature>
<evidence type="ECO:0000313" key="2">
    <source>
        <dbReference type="EMBL" id="SFM16596.1"/>
    </source>
</evidence>
<accession>A0A1I4NM98</accession>
<dbReference type="InterPro" id="IPR036928">
    <property type="entry name" value="AS_sf"/>
</dbReference>
<name>A0A1I4NM98_9GAMM</name>
<sequence>MSQAPLHYRPAHQLADDLRSGKLTSVELTQSLLHRINSHNPHINAFTYVDGKSALEAAADADARLKAGVEPGPLHGLPLTVKDTWEVAGMPCTAGAPKLKRHRPKQSAAVVQRLQDAGAIILGKSNVPLYASDIQSYNRLFGVTNNPHNKNHTPGGSSGGAAAALAAGMTPLEIGSDLAGSIRTPSHFCGVFGHKPSRGLISMRGHIPGPPGALSEPDLVTGGPMARTSDDLELLLDVLAGPNSQEARSWKLEMEQSSHASLSQVRVGHWFSDPACPIDKELAAGYQNLTDQIARSGVSISPARHPLLDLERILPVYFCLLGGLMGGSLKPAQKRQMLVASHLDPILSRVTSMTVGSGHYGRGVNLSYGEWLMWNEKREQMRAQVETLFNEYDVLLTPVTPTTAIPHDHSQPVFRRKIQVSGKPRPYMDQFCWIALATLLGLPATSVPIGRTANGLPYNVQVIGAPGKDLTTIGFARLLEQQGLAGFQVPAGF</sequence>
<gene>
    <name evidence="2" type="ORF">SAMN04487963_1496</name>
</gene>
<reference evidence="3" key="1">
    <citation type="submission" date="2016-10" db="EMBL/GenBank/DDBJ databases">
        <authorList>
            <person name="Varghese N."/>
            <person name="Submissions S."/>
        </authorList>
    </citation>
    <scope>NUCLEOTIDE SEQUENCE [LARGE SCALE GENOMIC DNA]</scope>
    <source>
        <strain evidence="3">CGMCC 1.7061</strain>
    </source>
</reference>
<dbReference type="PANTHER" id="PTHR43372:SF4">
    <property type="entry name" value="FATTY-ACID AMIDE HYDROLASE 2"/>
    <property type="match status" value="1"/>
</dbReference>
<dbReference type="STRING" id="488535.SAMN04487963_1496"/>
<dbReference type="NCBIfam" id="NF004816">
    <property type="entry name" value="PRK06170.1"/>
    <property type="match status" value="1"/>
</dbReference>
<protein>
    <submittedName>
        <fullName evidence="2">Amidase</fullName>
    </submittedName>
</protein>
<dbReference type="PANTHER" id="PTHR43372">
    <property type="entry name" value="FATTY-ACID AMIDE HYDROLASE"/>
    <property type="match status" value="1"/>
</dbReference>
<dbReference type="RefSeq" id="WP_245749907.1">
    <property type="nucleotide sequence ID" value="NZ_FOUE01000002.1"/>
</dbReference>
<dbReference type="Proteomes" id="UP000198519">
    <property type="component" value="Unassembled WGS sequence"/>
</dbReference>
<dbReference type="AlphaFoldDB" id="A0A1I4NM98"/>
<proteinExistence type="predicted"/>
<dbReference type="SUPFAM" id="SSF75304">
    <property type="entry name" value="Amidase signature (AS) enzymes"/>
    <property type="match status" value="1"/>
</dbReference>
<evidence type="ECO:0000259" key="1">
    <source>
        <dbReference type="Pfam" id="PF01425"/>
    </source>
</evidence>
<dbReference type="EMBL" id="FOUE01000002">
    <property type="protein sequence ID" value="SFM16596.1"/>
    <property type="molecule type" value="Genomic_DNA"/>
</dbReference>
<dbReference type="GO" id="GO:0012505">
    <property type="term" value="C:endomembrane system"/>
    <property type="evidence" value="ECO:0007669"/>
    <property type="project" value="TreeGrafter"/>
</dbReference>
<dbReference type="Pfam" id="PF01425">
    <property type="entry name" value="Amidase"/>
    <property type="match status" value="1"/>
</dbReference>
<organism evidence="2 3">
    <name type="scientific">Marinobacter zhejiangensis</name>
    <dbReference type="NCBI Taxonomy" id="488535"/>
    <lineage>
        <taxon>Bacteria</taxon>
        <taxon>Pseudomonadati</taxon>
        <taxon>Pseudomonadota</taxon>
        <taxon>Gammaproteobacteria</taxon>
        <taxon>Pseudomonadales</taxon>
        <taxon>Marinobacteraceae</taxon>
        <taxon>Marinobacter</taxon>
    </lineage>
</organism>
<evidence type="ECO:0000313" key="3">
    <source>
        <dbReference type="Proteomes" id="UP000198519"/>
    </source>
</evidence>
<dbReference type="PIRSF" id="PIRSF001221">
    <property type="entry name" value="Amidase_fungi"/>
    <property type="match status" value="1"/>
</dbReference>